<dbReference type="EMBL" id="JABFUD020000022">
    <property type="protein sequence ID" value="KAI5061978.1"/>
    <property type="molecule type" value="Genomic_DNA"/>
</dbReference>
<reference evidence="13" key="1">
    <citation type="submission" date="2021-01" db="EMBL/GenBank/DDBJ databases">
        <title>Adiantum capillus-veneris genome.</title>
        <authorList>
            <person name="Fang Y."/>
            <person name="Liao Q."/>
        </authorList>
    </citation>
    <scope>NUCLEOTIDE SEQUENCE</scope>
    <source>
        <strain evidence="13">H3</strain>
        <tissue evidence="13">Leaf</tissue>
    </source>
</reference>
<evidence type="ECO:0000256" key="3">
    <source>
        <dbReference type="ARBA" id="ARBA00022454"/>
    </source>
</evidence>
<protein>
    <recommendedName>
        <fullName evidence="12">UV-stimulated scaffold protein A C-terminal domain-containing protein</fullName>
    </recommendedName>
</protein>
<evidence type="ECO:0000256" key="11">
    <source>
        <dbReference type="SAM" id="MobiDB-lite"/>
    </source>
</evidence>
<accession>A0A9D4U5Q2</accession>
<dbReference type="PANTHER" id="PTHR28670">
    <property type="entry name" value="UV-STIMULATED SCAFFOLD PROTEIN A"/>
    <property type="match status" value="1"/>
</dbReference>
<comment type="caution">
    <text evidence="13">The sequence shown here is derived from an EMBL/GenBank/DDBJ whole genome shotgun (WGS) entry which is preliminary data.</text>
</comment>
<evidence type="ECO:0000256" key="8">
    <source>
        <dbReference type="ARBA" id="ARBA00023054"/>
    </source>
</evidence>
<dbReference type="GO" id="GO:0008270">
    <property type="term" value="F:zinc ion binding"/>
    <property type="evidence" value="ECO:0007669"/>
    <property type="project" value="UniProtKB-KW"/>
</dbReference>
<dbReference type="AlphaFoldDB" id="A0A9D4U5Q2"/>
<gene>
    <name evidence="13" type="ORF">GOP47_0022517</name>
</gene>
<comment type="similarity">
    <text evidence="2">Belongs to the UVSSA family.</text>
</comment>
<dbReference type="GO" id="GO:0006283">
    <property type="term" value="P:transcription-coupled nucleotide-excision repair"/>
    <property type="evidence" value="ECO:0007669"/>
    <property type="project" value="TreeGrafter"/>
</dbReference>
<dbReference type="GO" id="GO:0005694">
    <property type="term" value="C:chromosome"/>
    <property type="evidence" value="ECO:0007669"/>
    <property type="project" value="UniProtKB-SubCell"/>
</dbReference>
<organism evidence="13 14">
    <name type="scientific">Adiantum capillus-veneris</name>
    <name type="common">Maidenhair fern</name>
    <dbReference type="NCBI Taxonomy" id="13818"/>
    <lineage>
        <taxon>Eukaryota</taxon>
        <taxon>Viridiplantae</taxon>
        <taxon>Streptophyta</taxon>
        <taxon>Embryophyta</taxon>
        <taxon>Tracheophyta</taxon>
        <taxon>Polypodiopsida</taxon>
        <taxon>Polypodiidae</taxon>
        <taxon>Polypodiales</taxon>
        <taxon>Pteridineae</taxon>
        <taxon>Pteridaceae</taxon>
        <taxon>Vittarioideae</taxon>
        <taxon>Adiantum</taxon>
    </lineage>
</organism>
<dbReference type="Pfam" id="PF09740">
    <property type="entry name" value="DUF2043"/>
    <property type="match status" value="1"/>
</dbReference>
<dbReference type="Pfam" id="PF20867">
    <property type="entry name" value="UVSSA_N"/>
    <property type="match status" value="1"/>
</dbReference>
<evidence type="ECO:0000256" key="5">
    <source>
        <dbReference type="ARBA" id="ARBA00022763"/>
    </source>
</evidence>
<evidence type="ECO:0000256" key="6">
    <source>
        <dbReference type="ARBA" id="ARBA00022771"/>
    </source>
</evidence>
<evidence type="ECO:0000256" key="4">
    <source>
        <dbReference type="ARBA" id="ARBA00022723"/>
    </source>
</evidence>
<feature type="coiled-coil region" evidence="10">
    <location>
        <begin position="156"/>
        <end position="191"/>
    </location>
</feature>
<keyword evidence="8 10" id="KW-0175">Coiled coil</keyword>
<dbReference type="GO" id="GO:0009411">
    <property type="term" value="P:response to UV"/>
    <property type="evidence" value="ECO:0007669"/>
    <property type="project" value="InterPro"/>
</dbReference>
<evidence type="ECO:0000313" key="14">
    <source>
        <dbReference type="Proteomes" id="UP000886520"/>
    </source>
</evidence>
<dbReference type="InterPro" id="IPR008942">
    <property type="entry name" value="ENTH_VHS"/>
</dbReference>
<keyword evidence="7" id="KW-0862">Zinc</keyword>
<dbReference type="SUPFAM" id="SSF48464">
    <property type="entry name" value="ENTH/VHS domain"/>
    <property type="match status" value="1"/>
</dbReference>
<keyword evidence="4" id="KW-0479">Metal-binding</keyword>
<dbReference type="PANTHER" id="PTHR28670:SF1">
    <property type="entry name" value="UV-STIMULATED SCAFFOLD PROTEIN A"/>
    <property type="match status" value="1"/>
</dbReference>
<evidence type="ECO:0000259" key="12">
    <source>
        <dbReference type="Pfam" id="PF09740"/>
    </source>
</evidence>
<dbReference type="InterPro" id="IPR049431">
    <property type="entry name" value="UVSSA_C"/>
</dbReference>
<feature type="domain" description="UV-stimulated scaffold protein A C-terminal" evidence="12">
    <location>
        <begin position="407"/>
        <end position="508"/>
    </location>
</feature>
<feature type="region of interest" description="Disordered" evidence="11">
    <location>
        <begin position="372"/>
        <end position="401"/>
    </location>
</feature>
<dbReference type="OrthoDB" id="5594015at2759"/>
<dbReference type="InterPro" id="IPR049408">
    <property type="entry name" value="UVSSA_N_a-solenoid_rpt"/>
</dbReference>
<dbReference type="InterPro" id="IPR018610">
    <property type="entry name" value="UVSSA"/>
</dbReference>
<keyword evidence="9" id="KW-0234">DNA repair</keyword>
<evidence type="ECO:0000256" key="2">
    <source>
        <dbReference type="ARBA" id="ARBA00009240"/>
    </source>
</evidence>
<dbReference type="Proteomes" id="UP000886520">
    <property type="component" value="Chromosome 22"/>
</dbReference>
<keyword evidence="14" id="KW-1185">Reference proteome</keyword>
<name>A0A9D4U5Q2_ADICA</name>
<proteinExistence type="inferred from homology"/>
<sequence>MARKGGGGDIANSQLSSLIDSATTSPADALELGLLASIKRLVRASDDNVRLAFCLLIAKLRNKHAQVRYLALLIVDELFTRSKLFRTLIVDDFETFMLFSVGYRTDCPLPPPVSRATVLRAKSMEVLEKWNDSYGPHYKPLRLGYEYLKNTLHLQFPNLRQAAAQAEQQRKEREERSRALALEKFENLKHEFPALYSDIEQTLKQLDECFEILNAENKKEEVSAQLSNENHVQEDDIEDYNTNSLRHALAQATCQAAVACETQDNRPVFDTVRDLCRLIASQHFPAVQNWMSILMRVDTRDRESHDFLFKRVIDIRNQLSSAKAKCIELGIDIQEHSEVDEGDDGIIWEEGGVDIGKAFESQTVEVLEVEKEEAALDSEGEGKPSAPPQSTSVDESSKLPRSTLLEEAPVLPWGSYLDRWGSEHVVPVNQRGLLLESHWGRVDFDALLPADKVVEMNMRASYYTSAKTEIPPCLAPLKKGGLCQRRDLRVCPLHGPVVPRDSTGNPLASTTADQTSISQVQSSAHVGSSVSLPVERVGFVKEIAAKAVANVRAQDALELSKKKEKKLQAKRNREHNAAVLREASLANTFQGLGEAIGEDLEKYGELSTGNFKQQNKRAKASLKAMLQPKPTAKDRIAERLLNSRANESTVRELTRGEDAAYKEAFANQW</sequence>
<dbReference type="GO" id="GO:0000993">
    <property type="term" value="F:RNA polymerase II complex binding"/>
    <property type="evidence" value="ECO:0007669"/>
    <property type="project" value="TreeGrafter"/>
</dbReference>
<evidence type="ECO:0000256" key="9">
    <source>
        <dbReference type="ARBA" id="ARBA00023204"/>
    </source>
</evidence>
<keyword evidence="5" id="KW-0227">DNA damage</keyword>
<evidence type="ECO:0000256" key="1">
    <source>
        <dbReference type="ARBA" id="ARBA00004286"/>
    </source>
</evidence>
<evidence type="ECO:0000256" key="7">
    <source>
        <dbReference type="ARBA" id="ARBA00022833"/>
    </source>
</evidence>
<keyword evidence="6" id="KW-0863">Zinc-finger</keyword>
<keyword evidence="3" id="KW-0158">Chromosome</keyword>
<dbReference type="Gene3D" id="1.25.40.90">
    <property type="match status" value="1"/>
</dbReference>
<evidence type="ECO:0000256" key="10">
    <source>
        <dbReference type="SAM" id="Coils"/>
    </source>
</evidence>
<comment type="subcellular location">
    <subcellularLocation>
        <location evidence="1">Chromosome</location>
    </subcellularLocation>
</comment>
<evidence type="ECO:0000313" key="13">
    <source>
        <dbReference type="EMBL" id="KAI5061978.1"/>
    </source>
</evidence>